<dbReference type="InterPro" id="IPR011083">
    <property type="entry name" value="Phage_tail_collar_dom"/>
</dbReference>
<evidence type="ECO:0000256" key="1">
    <source>
        <dbReference type="SAM" id="SignalP"/>
    </source>
</evidence>
<feature type="chain" id="PRO_5015645605" evidence="1">
    <location>
        <begin position="22"/>
        <end position="192"/>
    </location>
</feature>
<feature type="signal peptide" evidence="1">
    <location>
        <begin position="1"/>
        <end position="21"/>
    </location>
</feature>
<keyword evidence="1" id="KW-0732">Signal</keyword>
<evidence type="ECO:0000259" key="2">
    <source>
        <dbReference type="Pfam" id="PF07484"/>
    </source>
</evidence>
<dbReference type="EMBL" id="PTJE01000004">
    <property type="protein sequence ID" value="PPK94297.1"/>
    <property type="molecule type" value="Genomic_DNA"/>
</dbReference>
<evidence type="ECO:0000313" key="3">
    <source>
        <dbReference type="EMBL" id="PPK94297.1"/>
    </source>
</evidence>
<dbReference type="Proteomes" id="UP000239002">
    <property type="component" value="Unassembled WGS sequence"/>
</dbReference>
<dbReference type="InterPro" id="IPR037053">
    <property type="entry name" value="Phage_tail_collar_dom_sf"/>
</dbReference>
<dbReference type="AlphaFoldDB" id="A0A2S6IJA2"/>
<evidence type="ECO:0000313" key="4">
    <source>
        <dbReference type="Proteomes" id="UP000239002"/>
    </source>
</evidence>
<feature type="domain" description="Phage tail collar" evidence="2">
    <location>
        <begin position="27"/>
        <end position="83"/>
    </location>
</feature>
<dbReference type="RefSeq" id="WP_245890685.1">
    <property type="nucleotide sequence ID" value="NZ_MQVW01000020.1"/>
</dbReference>
<proteinExistence type="predicted"/>
<reference evidence="3 4" key="1">
    <citation type="submission" date="2018-02" db="EMBL/GenBank/DDBJ databases">
        <title>Genomic Encyclopedia of Archaeal and Bacterial Type Strains, Phase II (KMG-II): from individual species to whole genera.</title>
        <authorList>
            <person name="Goeker M."/>
        </authorList>
    </citation>
    <scope>NUCLEOTIDE SEQUENCE [LARGE SCALE GENOMIC DNA]</scope>
    <source>
        <strain evidence="3 4">DSM 16809</strain>
    </source>
</reference>
<name>A0A2S6IJA2_9FLAO</name>
<accession>A0A2S6IJA2</accession>
<protein>
    <submittedName>
        <fullName evidence="3">Microcystin-dependent protein</fullName>
    </submittedName>
</protein>
<dbReference type="Pfam" id="PF07484">
    <property type="entry name" value="Collar"/>
    <property type="match status" value="1"/>
</dbReference>
<gene>
    <name evidence="3" type="ORF">LY01_01934</name>
</gene>
<keyword evidence="4" id="KW-1185">Reference proteome</keyword>
<sequence length="192" mass="20061">MKKTTFILLFMLLGSIYNVSAQDDFIGEVKMFAGNFAPRGWALCQGQLLPIAQNSALFSIIGTTYGGDGRTTFGLPDLRGRVPEGVGTGPGLSPVQWGQRSGAETVTLTTANLPSHNHAVNGVSEVGTTNVPSGAYPANSGVFDNEYGTGTSTPMHAGMIGYTGGGQSVSIKQPSLGMHYIICLQGIFPSRS</sequence>
<dbReference type="SUPFAM" id="SSF88874">
    <property type="entry name" value="Receptor-binding domain of short tail fibre protein gp12"/>
    <property type="match status" value="1"/>
</dbReference>
<organism evidence="3 4">
    <name type="scientific">Nonlabens xylanidelens</name>
    <dbReference type="NCBI Taxonomy" id="191564"/>
    <lineage>
        <taxon>Bacteria</taxon>
        <taxon>Pseudomonadati</taxon>
        <taxon>Bacteroidota</taxon>
        <taxon>Flavobacteriia</taxon>
        <taxon>Flavobacteriales</taxon>
        <taxon>Flavobacteriaceae</taxon>
        <taxon>Nonlabens</taxon>
    </lineage>
</organism>
<dbReference type="Gene3D" id="3.90.1340.10">
    <property type="entry name" value="Phage tail collar domain"/>
    <property type="match status" value="1"/>
</dbReference>
<comment type="caution">
    <text evidence="3">The sequence shown here is derived from an EMBL/GenBank/DDBJ whole genome shotgun (WGS) entry which is preliminary data.</text>
</comment>